<dbReference type="AlphaFoldDB" id="A0A1H7LL39"/>
<feature type="region of interest" description="Disordered" evidence="1">
    <location>
        <begin position="51"/>
        <end position="130"/>
    </location>
</feature>
<feature type="compositionally biased region" description="Basic and acidic residues" evidence="1">
    <location>
        <begin position="55"/>
        <end position="72"/>
    </location>
</feature>
<reference evidence="3 4" key="1">
    <citation type="submission" date="2016-10" db="EMBL/GenBank/DDBJ databases">
        <authorList>
            <person name="de Groot N.N."/>
        </authorList>
    </citation>
    <scope>NUCLEOTIDE SEQUENCE [LARGE SCALE GENOMIC DNA]</scope>
    <source>
        <strain evidence="3 4">Nv1</strain>
    </source>
</reference>
<feature type="compositionally biased region" description="Basic and acidic residues" evidence="1">
    <location>
        <begin position="93"/>
        <end position="105"/>
    </location>
</feature>
<dbReference type="Proteomes" id="UP000198620">
    <property type="component" value="Unassembled WGS sequence"/>
</dbReference>
<evidence type="ECO:0000259" key="2">
    <source>
        <dbReference type="Pfam" id="PF13719"/>
    </source>
</evidence>
<dbReference type="NCBIfam" id="TIGR02098">
    <property type="entry name" value="MJ0042_CXXC"/>
    <property type="match status" value="1"/>
</dbReference>
<protein>
    <submittedName>
        <fullName evidence="3">MJ0042 family finger-like domain-containing protein</fullName>
    </submittedName>
</protein>
<evidence type="ECO:0000313" key="4">
    <source>
        <dbReference type="Proteomes" id="UP000198620"/>
    </source>
</evidence>
<feature type="region of interest" description="Disordered" evidence="1">
    <location>
        <begin position="146"/>
        <end position="252"/>
    </location>
</feature>
<accession>A0A1H7LL39</accession>
<name>A0A1H7LL39_9PROT</name>
<gene>
    <name evidence="3" type="ORF">SAMN05216387_10497</name>
</gene>
<dbReference type="OrthoDB" id="5294582at2"/>
<sequence length="421" mass="45421">MAFITRCPHCATTFRVTPLHLQAHGGDVRCGRCAQVFNAYSTLSTIQEPGTADLAKGKAEETTEEKTKDRPTDQSPALEVSGHAGPPPAPGDEVTRTEAHARSVTEETATPEAEITEALIPDATMPEVGGPAAAKTDILLQEQPVSEPAAAEQVSTGSVTDTASAAEKPHVPESSESEGQEPKTQEPEAQEPGARELGADESGIGANETHATGPYAAQAHAKEEPAEEMHEREMRGEQETRREVGHEAAPENYAFDAVPPRDISPAWSFASLLLLILFTGQTIYFYRAELAALVPAAKPYLEQYCELLQCSISVPRHPRLLNIESSDMHADPRHPGVITLNATVRNHGSSPQAFPLFELTFIDNQNRPLASRIFKPDAYLGEEANKVETVSPGSEFNVKLHLDTGNLNAAGYRLSLLYPNP</sequence>
<dbReference type="InterPro" id="IPR021834">
    <property type="entry name" value="DUF3426"/>
</dbReference>
<organism evidence="3 4">
    <name type="scientific">Nitrosovibrio tenuis</name>
    <dbReference type="NCBI Taxonomy" id="1233"/>
    <lineage>
        <taxon>Bacteria</taxon>
        <taxon>Pseudomonadati</taxon>
        <taxon>Pseudomonadota</taxon>
        <taxon>Betaproteobacteria</taxon>
        <taxon>Nitrosomonadales</taxon>
        <taxon>Nitrosomonadaceae</taxon>
        <taxon>Nitrosovibrio</taxon>
    </lineage>
</organism>
<feature type="compositionally biased region" description="Low complexity" evidence="1">
    <location>
        <begin position="106"/>
        <end position="118"/>
    </location>
</feature>
<evidence type="ECO:0000313" key="3">
    <source>
        <dbReference type="EMBL" id="SEK99660.1"/>
    </source>
</evidence>
<feature type="compositionally biased region" description="Polar residues" evidence="1">
    <location>
        <begin position="153"/>
        <end position="163"/>
    </location>
</feature>
<dbReference type="RefSeq" id="WP_090828331.1">
    <property type="nucleotide sequence ID" value="NZ_FOBH01000004.1"/>
</dbReference>
<dbReference type="InterPro" id="IPR011723">
    <property type="entry name" value="Znf/thioredoxin_put"/>
</dbReference>
<dbReference type="Pfam" id="PF11906">
    <property type="entry name" value="DUF3426"/>
    <property type="match status" value="1"/>
</dbReference>
<feature type="domain" description="Zinc finger/thioredoxin putative" evidence="2">
    <location>
        <begin position="4"/>
        <end position="39"/>
    </location>
</feature>
<dbReference type="EMBL" id="FOBH01000004">
    <property type="protein sequence ID" value="SEK99660.1"/>
    <property type="molecule type" value="Genomic_DNA"/>
</dbReference>
<proteinExistence type="predicted"/>
<feature type="compositionally biased region" description="Basic and acidic residues" evidence="1">
    <location>
        <begin position="220"/>
        <end position="249"/>
    </location>
</feature>
<evidence type="ECO:0000256" key="1">
    <source>
        <dbReference type="SAM" id="MobiDB-lite"/>
    </source>
</evidence>
<dbReference type="STRING" id="1233.SAMN05216387_10497"/>
<dbReference type="Pfam" id="PF13719">
    <property type="entry name" value="Zn_ribbon_5"/>
    <property type="match status" value="1"/>
</dbReference>
<keyword evidence="4" id="KW-1185">Reference proteome</keyword>